<accession>A0ABQ7J896</accession>
<evidence type="ECO:0000256" key="5">
    <source>
        <dbReference type="SAM" id="MobiDB-lite"/>
    </source>
</evidence>
<keyword evidence="4" id="KW-0175">Coiled coil</keyword>
<reference evidence="7 8" key="1">
    <citation type="journal article" date="2020" name="bioRxiv">
        <title>Metabolic contributions of an alphaproteobacterial endosymbiont in the apicomplexan Cardiosporidium cionae.</title>
        <authorList>
            <person name="Hunter E.S."/>
            <person name="Paight C.J."/>
            <person name="Lane C.E."/>
        </authorList>
    </citation>
    <scope>NUCLEOTIDE SEQUENCE [LARGE SCALE GENOMIC DNA]</scope>
    <source>
        <strain evidence="7">ESH_2018</strain>
    </source>
</reference>
<evidence type="ECO:0000256" key="2">
    <source>
        <dbReference type="ARBA" id="ARBA00022771"/>
    </source>
</evidence>
<name>A0ABQ7J896_9APIC</name>
<evidence type="ECO:0000313" key="8">
    <source>
        <dbReference type="Proteomes" id="UP000823046"/>
    </source>
</evidence>
<evidence type="ECO:0000256" key="3">
    <source>
        <dbReference type="ARBA" id="ARBA00022833"/>
    </source>
</evidence>
<evidence type="ECO:0000259" key="6">
    <source>
        <dbReference type="Pfam" id="PF26148"/>
    </source>
</evidence>
<evidence type="ECO:0000256" key="1">
    <source>
        <dbReference type="ARBA" id="ARBA00022723"/>
    </source>
</evidence>
<dbReference type="InterPro" id="IPR058919">
    <property type="entry name" value="Pep3/Vps18_RING_C"/>
</dbReference>
<feature type="coiled-coil region" evidence="4">
    <location>
        <begin position="678"/>
        <end position="710"/>
    </location>
</feature>
<feature type="region of interest" description="Disordered" evidence="5">
    <location>
        <begin position="124"/>
        <end position="158"/>
    </location>
</feature>
<dbReference type="PANTHER" id="PTHR23323">
    <property type="entry name" value="VACUOLAR PROTEIN SORTING-ASSOCIATED PROTEIN"/>
    <property type="match status" value="1"/>
</dbReference>
<dbReference type="PANTHER" id="PTHR23323:SF26">
    <property type="entry name" value="VACUOLAR PROTEIN SORTING-ASSOCIATED PROTEIN 18 HOMOLOG"/>
    <property type="match status" value="1"/>
</dbReference>
<protein>
    <submittedName>
        <fullName evidence="7">Pep3/Vps18/deep orange family protein</fullName>
    </submittedName>
</protein>
<evidence type="ECO:0000313" key="7">
    <source>
        <dbReference type="EMBL" id="KAF8820213.1"/>
    </source>
</evidence>
<gene>
    <name evidence="7" type="ORF">IE077_003438</name>
</gene>
<feature type="compositionally biased region" description="Low complexity" evidence="5">
    <location>
        <begin position="148"/>
        <end position="158"/>
    </location>
</feature>
<organism evidence="7 8">
    <name type="scientific">Cardiosporidium cionae</name>
    <dbReference type="NCBI Taxonomy" id="476202"/>
    <lineage>
        <taxon>Eukaryota</taxon>
        <taxon>Sar</taxon>
        <taxon>Alveolata</taxon>
        <taxon>Apicomplexa</taxon>
        <taxon>Aconoidasida</taxon>
        <taxon>Nephromycida</taxon>
        <taxon>Cardiosporidium</taxon>
    </lineage>
</organism>
<dbReference type="Pfam" id="PF26148">
    <property type="entry name" value="VPS18_RING_C"/>
    <property type="match status" value="1"/>
</dbReference>
<feature type="coiled-coil region" evidence="4">
    <location>
        <begin position="592"/>
        <end position="626"/>
    </location>
</feature>
<evidence type="ECO:0000256" key="4">
    <source>
        <dbReference type="SAM" id="Coils"/>
    </source>
</evidence>
<dbReference type="Proteomes" id="UP000823046">
    <property type="component" value="Unassembled WGS sequence"/>
</dbReference>
<keyword evidence="2" id="KW-0863">Zinc-finger</keyword>
<proteinExistence type="predicted"/>
<dbReference type="EMBL" id="JADAQX010000446">
    <property type="protein sequence ID" value="KAF8820213.1"/>
    <property type="molecule type" value="Genomic_DNA"/>
</dbReference>
<keyword evidence="1" id="KW-0479">Metal-binding</keyword>
<feature type="coiled-coil region" evidence="4">
    <location>
        <begin position="209"/>
        <end position="236"/>
    </location>
</feature>
<sequence length="742" mass="84656">MKRLMHDIYDGTVWMYSESYIYEIVIQYEECNSWKLYLKRNLFSSALRHCHTLQEREEVIQAEADALCDAQKYILSAPKYAILSSVRFEDVCLKFLRASENEALLQFLKCKLSQLRPSLKLSTASESPNATLGGFPRQRGTLSDRNLSSSPFPAAASSASTNPQQIMLFMWIVEVYLHMLNALEDLKNQVQPYPHTSSPLKGESGRDAVEMAHDAAERIEKRFKEIQKELFELFEEFKNVDEVQASMYTLLHSHGRSEELLFYAEERNDYEALIIHHINHENYKNVIEKLKLIVDLELRNALLHRFSSVLFLHEPEVFISFLLSDACVDVNISSLIPALLHSCYQKSPIYISEAIRLLEHFAMASSPPTTSSSSLDPSFAYKQENLSLQCSFLGEILNATSEGNEGISNKMKGISVFGEEEGNTFKNHHSHENLKEMNGWEGPCGIWNCLLLLLADSNREDDILRLLSSPQIEKKAQFDGQFLLRVFEEKNCRRASVLLQGLIGMHQDAVIQALNHGFLSLAKHVASRPSDESVKKRLWLRIVEHLAERENLSELMHLVYESEGLLKVQDVLPYMADSTIIDTFKEDICETLDAYEQRIASKRLEIEDHRKSAASLKEELRTLNQRCVILSSTQVCDVCCKSIYLEKFYTFTCGHSFHASCTKKLKYPTFGSGGIAQYNSLNQQIEEALLAKDELTVKNLEARIDDILADDCLLCGNVMIESITQHFVSTHETDEELQSWAI</sequence>
<keyword evidence="3" id="KW-0862">Zinc</keyword>
<keyword evidence="8" id="KW-1185">Reference proteome</keyword>
<feature type="domain" description="Pep3/Vps18 RING C-terminal" evidence="6">
    <location>
        <begin position="634"/>
        <end position="720"/>
    </location>
</feature>
<comment type="caution">
    <text evidence="7">The sequence shown here is derived from an EMBL/GenBank/DDBJ whole genome shotgun (WGS) entry which is preliminary data.</text>
</comment>